<gene>
    <name evidence="1" type="ORF">Pint_22282</name>
</gene>
<accession>A0ACC0YKQ2</accession>
<keyword evidence="2" id="KW-1185">Reference proteome</keyword>
<evidence type="ECO:0000313" key="1">
    <source>
        <dbReference type="EMBL" id="KAJ0037996.1"/>
    </source>
</evidence>
<proteinExistence type="predicted"/>
<evidence type="ECO:0000313" key="2">
    <source>
        <dbReference type="Proteomes" id="UP001163603"/>
    </source>
</evidence>
<name>A0ACC0YKQ2_9ROSI</name>
<comment type="caution">
    <text evidence="1">The sequence shown here is derived from an EMBL/GenBank/DDBJ whole genome shotgun (WGS) entry which is preliminary data.</text>
</comment>
<protein>
    <submittedName>
        <fullName evidence="1">Uncharacterized protein</fullName>
    </submittedName>
</protein>
<sequence length="319" mass="36552">MEKNEDIVKIRGGNDMLPLHAAAQTGVKEIVEHLYETMDRDGLVNDNDRFELLVSLINHGLYDVALDLVEKHPELATKRGNNEETALHYLARMPVPTPTFSGGPVRRWKRLVIYTWAETPQAAIELIECLWKQVMLLDDSQILNIIRKPWPLTFEAAKQGNLAFLNIILGAYPDLVFEVDENHYSIFHFAVMYRQLNIFNIIYDIGSFKDLLVQKTDKKRNNILHLAAKIPGKYRHHTESGNAAVQLKEELLWFKVHTPIPLFCATMFIVFQHGMLWVPVLITTMAVFACFVYCERLLRAIVDVTHPATASGSPFKEEK</sequence>
<reference evidence="2" key="1">
    <citation type="journal article" date="2023" name="G3 (Bethesda)">
        <title>Genome assembly and association tests identify interacting loci associated with vigor, precocity, and sex in interspecific pistachio rootstocks.</title>
        <authorList>
            <person name="Palmer W."/>
            <person name="Jacygrad E."/>
            <person name="Sagayaradj S."/>
            <person name="Cavanaugh K."/>
            <person name="Han R."/>
            <person name="Bertier L."/>
            <person name="Beede B."/>
            <person name="Kafkas S."/>
            <person name="Golino D."/>
            <person name="Preece J."/>
            <person name="Michelmore R."/>
        </authorList>
    </citation>
    <scope>NUCLEOTIDE SEQUENCE [LARGE SCALE GENOMIC DNA]</scope>
</reference>
<dbReference type="EMBL" id="CM047741">
    <property type="protein sequence ID" value="KAJ0037996.1"/>
    <property type="molecule type" value="Genomic_DNA"/>
</dbReference>
<organism evidence="1 2">
    <name type="scientific">Pistacia integerrima</name>
    <dbReference type="NCBI Taxonomy" id="434235"/>
    <lineage>
        <taxon>Eukaryota</taxon>
        <taxon>Viridiplantae</taxon>
        <taxon>Streptophyta</taxon>
        <taxon>Embryophyta</taxon>
        <taxon>Tracheophyta</taxon>
        <taxon>Spermatophyta</taxon>
        <taxon>Magnoliopsida</taxon>
        <taxon>eudicotyledons</taxon>
        <taxon>Gunneridae</taxon>
        <taxon>Pentapetalae</taxon>
        <taxon>rosids</taxon>
        <taxon>malvids</taxon>
        <taxon>Sapindales</taxon>
        <taxon>Anacardiaceae</taxon>
        <taxon>Pistacia</taxon>
    </lineage>
</organism>
<dbReference type="Proteomes" id="UP001163603">
    <property type="component" value="Chromosome 6"/>
</dbReference>